<evidence type="ECO:0000313" key="2">
    <source>
        <dbReference type="Proteomes" id="UP000275078"/>
    </source>
</evidence>
<gene>
    <name evidence="1" type="ORF">BJ508DRAFT_418508</name>
</gene>
<protein>
    <submittedName>
        <fullName evidence="1">Uncharacterized protein</fullName>
    </submittedName>
</protein>
<sequence length="373" mass="43691">MDNPTRTDEPFQQCRQSEVGERYKRGEFDIALALSRALLKVPNLNLPNYKGTGLSITERDKLTVERNLAMLYKNEGTNPQMLKPLTDPNGTFEQLEELAEMTCLFYVEEFLPFLVTKDLAGHEWQPTFLKNGSIVYRKIDRGPHQLEDPRLGIRSILNAFYNVYGRPNEKVNEDFEDAQNMCWQIQRIACIFYIPPEDTRLKKYRAETLARNGAILYEPFVLAHRFKHELLRENQIKILKIATMAYFDEMRAIMDEIRPRASKAGGAAFLWLPVDSDSDDAIAYRARRDEDAYICFDTELVIELHLVSRKYLNLFTRFLCKMRSERLELLLLKYLEEDGVDVRISRAFYLSSLTQSRWFGPDYMPEYVKQRTS</sequence>
<feature type="non-terminal residue" evidence="1">
    <location>
        <position position="373"/>
    </location>
</feature>
<name>A0A3N4HN08_ASCIM</name>
<reference evidence="1 2" key="1">
    <citation type="journal article" date="2018" name="Nat. Ecol. Evol.">
        <title>Pezizomycetes genomes reveal the molecular basis of ectomycorrhizal truffle lifestyle.</title>
        <authorList>
            <person name="Murat C."/>
            <person name="Payen T."/>
            <person name="Noel B."/>
            <person name="Kuo A."/>
            <person name="Morin E."/>
            <person name="Chen J."/>
            <person name="Kohler A."/>
            <person name="Krizsan K."/>
            <person name="Balestrini R."/>
            <person name="Da Silva C."/>
            <person name="Montanini B."/>
            <person name="Hainaut M."/>
            <person name="Levati E."/>
            <person name="Barry K.W."/>
            <person name="Belfiori B."/>
            <person name="Cichocki N."/>
            <person name="Clum A."/>
            <person name="Dockter R.B."/>
            <person name="Fauchery L."/>
            <person name="Guy J."/>
            <person name="Iotti M."/>
            <person name="Le Tacon F."/>
            <person name="Lindquist E.A."/>
            <person name="Lipzen A."/>
            <person name="Malagnac F."/>
            <person name="Mello A."/>
            <person name="Molinier V."/>
            <person name="Miyauchi S."/>
            <person name="Poulain J."/>
            <person name="Riccioni C."/>
            <person name="Rubini A."/>
            <person name="Sitrit Y."/>
            <person name="Splivallo R."/>
            <person name="Traeger S."/>
            <person name="Wang M."/>
            <person name="Zifcakova L."/>
            <person name="Wipf D."/>
            <person name="Zambonelli A."/>
            <person name="Paolocci F."/>
            <person name="Nowrousian M."/>
            <person name="Ottonello S."/>
            <person name="Baldrian P."/>
            <person name="Spatafora J.W."/>
            <person name="Henrissat B."/>
            <person name="Nagy L.G."/>
            <person name="Aury J.M."/>
            <person name="Wincker P."/>
            <person name="Grigoriev I.V."/>
            <person name="Bonfante P."/>
            <person name="Martin F.M."/>
        </authorList>
    </citation>
    <scope>NUCLEOTIDE SEQUENCE [LARGE SCALE GENOMIC DNA]</scope>
    <source>
        <strain evidence="1 2">RN42</strain>
    </source>
</reference>
<dbReference type="Proteomes" id="UP000275078">
    <property type="component" value="Unassembled WGS sequence"/>
</dbReference>
<keyword evidence="2" id="KW-1185">Reference proteome</keyword>
<dbReference type="AlphaFoldDB" id="A0A3N4HN08"/>
<evidence type="ECO:0000313" key="1">
    <source>
        <dbReference type="EMBL" id="RPA74647.1"/>
    </source>
</evidence>
<proteinExistence type="predicted"/>
<organism evidence="1 2">
    <name type="scientific">Ascobolus immersus RN42</name>
    <dbReference type="NCBI Taxonomy" id="1160509"/>
    <lineage>
        <taxon>Eukaryota</taxon>
        <taxon>Fungi</taxon>
        <taxon>Dikarya</taxon>
        <taxon>Ascomycota</taxon>
        <taxon>Pezizomycotina</taxon>
        <taxon>Pezizomycetes</taxon>
        <taxon>Pezizales</taxon>
        <taxon>Ascobolaceae</taxon>
        <taxon>Ascobolus</taxon>
    </lineage>
</organism>
<dbReference type="EMBL" id="ML119784">
    <property type="protein sequence ID" value="RPA74647.1"/>
    <property type="molecule type" value="Genomic_DNA"/>
</dbReference>
<accession>A0A3N4HN08</accession>